<reference evidence="1" key="1">
    <citation type="submission" date="2020-05" db="EMBL/GenBank/DDBJ databases">
        <title>WGS assembly of Panicum virgatum.</title>
        <authorList>
            <person name="Lovell J.T."/>
            <person name="Jenkins J."/>
            <person name="Shu S."/>
            <person name="Juenger T.E."/>
            <person name="Schmutz J."/>
        </authorList>
    </citation>
    <scope>NUCLEOTIDE SEQUENCE</scope>
    <source>
        <strain evidence="1">AP13</strain>
    </source>
</reference>
<keyword evidence="2" id="KW-1185">Reference proteome</keyword>
<sequence length="112" mass="12129">MSRTRSPRFILTRLPLHQVARGQLVCKRWRDLTADHDFLRSLGAPRRAHPAALKSGSMSQVEVLPAAPGSSTVAGLLAPSTSLSLSAWMAWAEGTHVPPPRCSCTRCGWPTS</sequence>
<dbReference type="Proteomes" id="UP000823388">
    <property type="component" value="Chromosome 9K"/>
</dbReference>
<proteinExistence type="predicted"/>
<name>A0A8T0NQ01_PANVG</name>
<dbReference type="SUPFAM" id="SSF81383">
    <property type="entry name" value="F-box domain"/>
    <property type="match status" value="1"/>
</dbReference>
<dbReference type="AlphaFoldDB" id="A0A8T0NQ01"/>
<evidence type="ECO:0008006" key="3">
    <source>
        <dbReference type="Google" id="ProtNLM"/>
    </source>
</evidence>
<dbReference type="EMBL" id="CM029053">
    <property type="protein sequence ID" value="KAG2550645.1"/>
    <property type="molecule type" value="Genomic_DNA"/>
</dbReference>
<gene>
    <name evidence="1" type="ORF">PVAP13_9KG355514</name>
</gene>
<comment type="caution">
    <text evidence="1">The sequence shown here is derived from an EMBL/GenBank/DDBJ whole genome shotgun (WGS) entry which is preliminary data.</text>
</comment>
<evidence type="ECO:0000313" key="2">
    <source>
        <dbReference type="Proteomes" id="UP000823388"/>
    </source>
</evidence>
<protein>
    <recommendedName>
        <fullName evidence="3">F-box domain-containing protein</fullName>
    </recommendedName>
</protein>
<dbReference type="InterPro" id="IPR036047">
    <property type="entry name" value="F-box-like_dom_sf"/>
</dbReference>
<organism evidence="1 2">
    <name type="scientific">Panicum virgatum</name>
    <name type="common">Blackwell switchgrass</name>
    <dbReference type="NCBI Taxonomy" id="38727"/>
    <lineage>
        <taxon>Eukaryota</taxon>
        <taxon>Viridiplantae</taxon>
        <taxon>Streptophyta</taxon>
        <taxon>Embryophyta</taxon>
        <taxon>Tracheophyta</taxon>
        <taxon>Spermatophyta</taxon>
        <taxon>Magnoliopsida</taxon>
        <taxon>Liliopsida</taxon>
        <taxon>Poales</taxon>
        <taxon>Poaceae</taxon>
        <taxon>PACMAD clade</taxon>
        <taxon>Panicoideae</taxon>
        <taxon>Panicodae</taxon>
        <taxon>Paniceae</taxon>
        <taxon>Panicinae</taxon>
        <taxon>Panicum</taxon>
        <taxon>Panicum sect. Hiantes</taxon>
    </lineage>
</organism>
<accession>A0A8T0NQ01</accession>
<evidence type="ECO:0000313" key="1">
    <source>
        <dbReference type="EMBL" id="KAG2550645.1"/>
    </source>
</evidence>
<dbReference type="Gene3D" id="1.20.1280.50">
    <property type="match status" value="1"/>
</dbReference>